<evidence type="ECO:0000256" key="3">
    <source>
        <dbReference type="SAM" id="MobiDB-lite"/>
    </source>
</evidence>
<feature type="region of interest" description="Disordered" evidence="3">
    <location>
        <begin position="802"/>
        <end position="853"/>
    </location>
</feature>
<dbReference type="SUPFAM" id="SSF48452">
    <property type="entry name" value="TPR-like"/>
    <property type="match status" value="1"/>
</dbReference>
<dbReference type="InterPro" id="IPR019734">
    <property type="entry name" value="TPR_rpt"/>
</dbReference>
<dbReference type="AlphaFoldDB" id="A0A7J6PB91"/>
<protein>
    <submittedName>
        <fullName evidence="4">Uncharacterized protein</fullName>
    </submittedName>
</protein>
<dbReference type="Pfam" id="PF13424">
    <property type="entry name" value="TPR_12"/>
    <property type="match status" value="1"/>
</dbReference>
<dbReference type="PANTHER" id="PTHR45641">
    <property type="entry name" value="TETRATRICOPEPTIDE REPEAT PROTEIN (AFU_ORTHOLOGUE AFUA_6G03870)"/>
    <property type="match status" value="1"/>
</dbReference>
<organism evidence="4 5">
    <name type="scientific">Perkinsus olseni</name>
    <name type="common">Perkinsus atlanticus</name>
    <dbReference type="NCBI Taxonomy" id="32597"/>
    <lineage>
        <taxon>Eukaryota</taxon>
        <taxon>Sar</taxon>
        <taxon>Alveolata</taxon>
        <taxon>Perkinsozoa</taxon>
        <taxon>Perkinsea</taxon>
        <taxon>Perkinsida</taxon>
        <taxon>Perkinsidae</taxon>
        <taxon>Perkinsus</taxon>
    </lineage>
</organism>
<reference evidence="4 5" key="1">
    <citation type="submission" date="2020-04" db="EMBL/GenBank/DDBJ databases">
        <title>Perkinsus olseni comparative genomics.</title>
        <authorList>
            <person name="Bogema D.R."/>
        </authorList>
    </citation>
    <scope>NUCLEOTIDE SEQUENCE [LARGE SCALE GENOMIC DNA]</scope>
    <source>
        <strain evidence="4 5">ATCC PRA-207</strain>
    </source>
</reference>
<feature type="region of interest" description="Disordered" evidence="3">
    <location>
        <begin position="76"/>
        <end position="98"/>
    </location>
</feature>
<proteinExistence type="predicted"/>
<feature type="compositionally biased region" description="Low complexity" evidence="3">
    <location>
        <begin position="828"/>
        <end position="838"/>
    </location>
</feature>
<keyword evidence="1" id="KW-0677">Repeat</keyword>
<dbReference type="Pfam" id="PF13374">
    <property type="entry name" value="TPR_10"/>
    <property type="match status" value="1"/>
</dbReference>
<evidence type="ECO:0000313" key="5">
    <source>
        <dbReference type="Proteomes" id="UP000553632"/>
    </source>
</evidence>
<name>A0A7J6PB91_PEROL</name>
<dbReference type="Proteomes" id="UP000553632">
    <property type="component" value="Unassembled WGS sequence"/>
</dbReference>
<dbReference type="InterPro" id="IPR011990">
    <property type="entry name" value="TPR-like_helical_dom_sf"/>
</dbReference>
<evidence type="ECO:0000256" key="1">
    <source>
        <dbReference type="ARBA" id="ARBA00022737"/>
    </source>
</evidence>
<dbReference type="SMART" id="SM00028">
    <property type="entry name" value="TPR"/>
    <property type="match status" value="5"/>
</dbReference>
<dbReference type="Gene3D" id="1.25.40.10">
    <property type="entry name" value="Tetratricopeptide repeat domain"/>
    <property type="match status" value="2"/>
</dbReference>
<dbReference type="EMBL" id="JABANO010039375">
    <property type="protein sequence ID" value="KAF4693418.1"/>
    <property type="molecule type" value="Genomic_DNA"/>
</dbReference>
<sequence length="853" mass="93916">MVVREASTDFRPVGRGRVGFSPRALRRMSSSCRACQPEADPYHFAMAPIDYSRWDNIDSESEGEVVADSTRIQSRAPAKEVKLQPPPPQSAVSSAEVTKTDDVAVDGFKPTNAGLGGGGGEEAKPCRPAAELLFNAVVKKKKKRKKKSKLIWYLESAVEEAHKLALARHPPPTPPTRSSLDSEEPPSSSSGLNEQHCFCSAGNDPHAGQRLEDLPEIQLLPRSPEKQAVFFCGREALEKRKKLQKKLPIRRMEEASRADNPAPPGRGADGRESSRAEEGRSSSEKKGLPGTDDDQVSKALVDGSLYAEKDGSPTAVEGRMDEGGVPELGEEGSLLAEMEGTSELQRSSVVGTREEAVTERPPPIAADRRLTFDDIRDRDFSPSGLVTEAERVETQYENEEQLEELYFTLKSEKGLESTITLASFFKLFDVWIGLYRLRKCQKELDEVLPVCRRLGDPFKLKAVQAAAFTKWKQGHLTEALALFKEMEEIVGKSPALCENIGHTYNSLGALREAERYFKESLSLIEQQVIDGHGTESDSNLGGVYLGLGIVLERRGRVKEALQSCKKAHKFYLDKFEAVGGSSLVAKAGMSVAKCYMKLNNLAKAQKYAEEAVEIFERTCGEDSPLVASACHTLGKIMWRKGKREGARENLERAYSLEAAKDAVDIRVLMEVHNELVETHTEGIEKVNRLAFRKYIPVVEVATKNIQENVVQDGNAAVYYKLAAELYLWGGMYGECVKMVKMAIPLFKAERSINCTCFVDACERMLAYAANNVKLGVPVDHFNLPNTTGEISLPEDRAGTTQTFEIPVRSTPPSAGGNDSSSEERLPVEASSAGEGEGPSSRESDEFFDCQEDM</sequence>
<keyword evidence="5" id="KW-1185">Reference proteome</keyword>
<feature type="region of interest" description="Disordered" evidence="3">
    <location>
        <begin position="242"/>
        <end position="366"/>
    </location>
</feature>
<comment type="caution">
    <text evidence="4">The sequence shown here is derived from an EMBL/GenBank/DDBJ whole genome shotgun (WGS) entry which is preliminary data.</text>
</comment>
<feature type="compositionally biased region" description="Polar residues" evidence="3">
    <location>
        <begin position="810"/>
        <end position="819"/>
    </location>
</feature>
<gene>
    <name evidence="4" type="ORF">FOZ63_013925</name>
</gene>
<feature type="region of interest" description="Disordered" evidence="3">
    <location>
        <begin position="167"/>
        <end position="204"/>
    </location>
</feature>
<accession>A0A7J6PB91</accession>
<evidence type="ECO:0000256" key="2">
    <source>
        <dbReference type="ARBA" id="ARBA00022803"/>
    </source>
</evidence>
<evidence type="ECO:0000313" key="4">
    <source>
        <dbReference type="EMBL" id="KAF4693418.1"/>
    </source>
</evidence>
<dbReference type="PANTHER" id="PTHR45641:SF19">
    <property type="entry name" value="NEPHROCYSTIN-3"/>
    <property type="match status" value="1"/>
</dbReference>
<feature type="compositionally biased region" description="Basic and acidic residues" evidence="3">
    <location>
        <begin position="268"/>
        <end position="287"/>
    </location>
</feature>
<keyword evidence="2" id="KW-0802">TPR repeat</keyword>